<dbReference type="AlphaFoldDB" id="A0A9P9E1C2"/>
<organism evidence="1 2">
    <name type="scientific">Dactylonectria macrodidyma</name>
    <dbReference type="NCBI Taxonomy" id="307937"/>
    <lineage>
        <taxon>Eukaryota</taxon>
        <taxon>Fungi</taxon>
        <taxon>Dikarya</taxon>
        <taxon>Ascomycota</taxon>
        <taxon>Pezizomycotina</taxon>
        <taxon>Sordariomycetes</taxon>
        <taxon>Hypocreomycetidae</taxon>
        <taxon>Hypocreales</taxon>
        <taxon>Nectriaceae</taxon>
        <taxon>Dactylonectria</taxon>
    </lineage>
</organism>
<evidence type="ECO:0000313" key="1">
    <source>
        <dbReference type="EMBL" id="KAH7129068.1"/>
    </source>
</evidence>
<dbReference type="Proteomes" id="UP000738349">
    <property type="component" value="Unassembled WGS sequence"/>
</dbReference>
<dbReference type="EMBL" id="JAGMUV010000018">
    <property type="protein sequence ID" value="KAH7129068.1"/>
    <property type="molecule type" value="Genomic_DNA"/>
</dbReference>
<keyword evidence="2" id="KW-1185">Reference proteome</keyword>
<evidence type="ECO:0000313" key="2">
    <source>
        <dbReference type="Proteomes" id="UP000738349"/>
    </source>
</evidence>
<dbReference type="PANTHER" id="PTHR21310">
    <property type="entry name" value="AMINOGLYCOSIDE PHOSPHOTRANSFERASE-RELATED-RELATED"/>
    <property type="match status" value="1"/>
</dbReference>
<proteinExistence type="predicted"/>
<sequence length="386" mass="42942">MKYNLLADKSLDAWSQNENDPAPTLRSCEANPSSYASCSRSPRSGMWAIVSEESASKILVSEASTLKYRRTHSSIPVPEVFTYSGSSINDMGVPYILMSRASGRPLPDHDWMDRPSRTSRYTSSMKLPHLLDDEGQHAKIGSIVEDANDQNAYTIGDCLSPAFLWQWGDSLEGFDRELPLSPNVFFAPISQVSEFPTLESHLAAVNQWNDDASFLRDMIPKLCVGDADLTLSHPDLHVGNVFADEQFNITCILDWGSAICSPITELLATPALWKPTLPSSESLKMACISGINSGCRFDSDYWVKAEEIRLVIRLVRLFVKQDYNISKALYGLVYKPEIEESHEELNKAEDDVFGGFEAVKSGRLVVARKSTLVSEMNPEFVADNIL</sequence>
<comment type="caution">
    <text evidence="1">The sequence shown here is derived from an EMBL/GenBank/DDBJ whole genome shotgun (WGS) entry which is preliminary data.</text>
</comment>
<protein>
    <recommendedName>
        <fullName evidence="3">Aminoglycoside phosphotransferase domain-containing protein</fullName>
    </recommendedName>
</protein>
<dbReference type="InterPro" id="IPR011009">
    <property type="entry name" value="Kinase-like_dom_sf"/>
</dbReference>
<name>A0A9P9E1C2_9HYPO</name>
<dbReference type="OrthoDB" id="5327538at2759"/>
<gene>
    <name evidence="1" type="ORF">EDB81DRAFT_871738</name>
</gene>
<evidence type="ECO:0008006" key="3">
    <source>
        <dbReference type="Google" id="ProtNLM"/>
    </source>
</evidence>
<dbReference type="PANTHER" id="PTHR21310:SF51">
    <property type="entry name" value="AMINOGLYCOSIDE PHOSPHOTRANSFERASE DOMAIN-CONTAINING PROTEIN"/>
    <property type="match status" value="1"/>
</dbReference>
<reference evidence="1" key="1">
    <citation type="journal article" date="2021" name="Nat. Commun.">
        <title>Genetic determinants of endophytism in the Arabidopsis root mycobiome.</title>
        <authorList>
            <person name="Mesny F."/>
            <person name="Miyauchi S."/>
            <person name="Thiergart T."/>
            <person name="Pickel B."/>
            <person name="Atanasova L."/>
            <person name="Karlsson M."/>
            <person name="Huettel B."/>
            <person name="Barry K.W."/>
            <person name="Haridas S."/>
            <person name="Chen C."/>
            <person name="Bauer D."/>
            <person name="Andreopoulos W."/>
            <person name="Pangilinan J."/>
            <person name="LaButti K."/>
            <person name="Riley R."/>
            <person name="Lipzen A."/>
            <person name="Clum A."/>
            <person name="Drula E."/>
            <person name="Henrissat B."/>
            <person name="Kohler A."/>
            <person name="Grigoriev I.V."/>
            <person name="Martin F.M."/>
            <person name="Hacquard S."/>
        </authorList>
    </citation>
    <scope>NUCLEOTIDE SEQUENCE</scope>
    <source>
        <strain evidence="1">MPI-CAGE-AT-0147</strain>
    </source>
</reference>
<accession>A0A9P9E1C2</accession>
<dbReference type="SUPFAM" id="SSF56112">
    <property type="entry name" value="Protein kinase-like (PK-like)"/>
    <property type="match status" value="1"/>
</dbReference>
<dbReference type="InterPro" id="IPR051678">
    <property type="entry name" value="AGP_Transferase"/>
</dbReference>